<dbReference type="Proteomes" id="UP000192790">
    <property type="component" value="Unassembled WGS sequence"/>
</dbReference>
<dbReference type="Gene3D" id="3.40.50.150">
    <property type="entry name" value="Vaccinia Virus protein VP39"/>
    <property type="match status" value="1"/>
</dbReference>
<dbReference type="AlphaFoldDB" id="A0A1W2A8Z8"/>
<dbReference type="FunFam" id="3.40.50.150:FF:000041">
    <property type="entry name" value="Ribosomal RNA small subunit methyltransferase G"/>
    <property type="match status" value="1"/>
</dbReference>
<dbReference type="PIRSF" id="PIRSF003078">
    <property type="entry name" value="GidB"/>
    <property type="match status" value="1"/>
</dbReference>
<feature type="binding site" evidence="6">
    <location>
        <position position="145"/>
    </location>
    <ligand>
        <name>S-adenosyl-L-methionine</name>
        <dbReference type="ChEBI" id="CHEBI:59789"/>
    </ligand>
</feature>
<dbReference type="PANTHER" id="PTHR31760:SF0">
    <property type="entry name" value="S-ADENOSYL-L-METHIONINE-DEPENDENT METHYLTRANSFERASES SUPERFAMILY PROTEIN"/>
    <property type="match status" value="1"/>
</dbReference>
<dbReference type="GO" id="GO:0005829">
    <property type="term" value="C:cytosol"/>
    <property type="evidence" value="ECO:0007669"/>
    <property type="project" value="TreeGrafter"/>
</dbReference>
<dbReference type="PANTHER" id="PTHR31760">
    <property type="entry name" value="S-ADENOSYL-L-METHIONINE-DEPENDENT METHYLTRANSFERASES SUPERFAMILY PROTEIN"/>
    <property type="match status" value="1"/>
</dbReference>
<feature type="binding site" evidence="6">
    <location>
        <position position="80"/>
    </location>
    <ligand>
        <name>S-adenosyl-L-methionine</name>
        <dbReference type="ChEBI" id="CHEBI:59789"/>
    </ligand>
</feature>
<dbReference type="EC" id="2.1.1.-" evidence="6"/>
<evidence type="ECO:0000313" key="8">
    <source>
        <dbReference type="Proteomes" id="UP000192790"/>
    </source>
</evidence>
<dbReference type="RefSeq" id="WP_084234268.1">
    <property type="nucleotide sequence ID" value="NZ_FWXW01000003.1"/>
</dbReference>
<keyword evidence="8" id="KW-1185">Reference proteome</keyword>
<feature type="binding site" evidence="6">
    <location>
        <position position="75"/>
    </location>
    <ligand>
        <name>S-adenosyl-L-methionine</name>
        <dbReference type="ChEBI" id="CHEBI:59789"/>
    </ligand>
</feature>
<dbReference type="EMBL" id="FWXW01000003">
    <property type="protein sequence ID" value="SMC57053.1"/>
    <property type="molecule type" value="Genomic_DNA"/>
</dbReference>
<evidence type="ECO:0000256" key="3">
    <source>
        <dbReference type="ARBA" id="ARBA00022603"/>
    </source>
</evidence>
<name>A0A1W2A8Z8_9FIRM</name>
<dbReference type="GO" id="GO:0070043">
    <property type="term" value="F:rRNA (guanine-N7-)-methyltransferase activity"/>
    <property type="evidence" value="ECO:0007669"/>
    <property type="project" value="UniProtKB-UniRule"/>
</dbReference>
<feature type="binding site" evidence="6">
    <location>
        <begin position="98"/>
        <end position="100"/>
    </location>
    <ligand>
        <name>S-adenosyl-L-methionine</name>
        <dbReference type="ChEBI" id="CHEBI:59789"/>
    </ligand>
</feature>
<protein>
    <recommendedName>
        <fullName evidence="6">Ribosomal RNA small subunit methyltransferase G</fullName>
        <ecNumber evidence="6">2.1.1.-</ecNumber>
    </recommendedName>
    <alternativeName>
        <fullName evidence="6">16S rRNA 7-methylguanosine methyltransferase</fullName>
        <shortName evidence="6">16S rRNA m7G methyltransferase</shortName>
    </alternativeName>
</protein>
<gene>
    <name evidence="6" type="primary">rsmG</name>
    <name evidence="7" type="ORF">SAMN02745168_1616</name>
</gene>
<dbReference type="SUPFAM" id="SSF53335">
    <property type="entry name" value="S-adenosyl-L-methionine-dependent methyltransferases"/>
    <property type="match status" value="1"/>
</dbReference>
<dbReference type="STRING" id="1122930.SAMN02745168_1616"/>
<keyword evidence="3 6" id="KW-0489">Methyltransferase</keyword>
<evidence type="ECO:0000256" key="2">
    <source>
        <dbReference type="ARBA" id="ARBA00022552"/>
    </source>
</evidence>
<comment type="subcellular location">
    <subcellularLocation>
        <location evidence="6">Cytoplasm</location>
    </subcellularLocation>
</comment>
<comment type="function">
    <text evidence="6">Specifically methylates the N7 position of a guanine in 16S rRNA.</text>
</comment>
<evidence type="ECO:0000256" key="5">
    <source>
        <dbReference type="ARBA" id="ARBA00022691"/>
    </source>
</evidence>
<evidence type="ECO:0000313" key="7">
    <source>
        <dbReference type="EMBL" id="SMC57053.1"/>
    </source>
</evidence>
<proteinExistence type="inferred from homology"/>
<reference evidence="7 8" key="1">
    <citation type="submission" date="2017-04" db="EMBL/GenBank/DDBJ databases">
        <authorList>
            <person name="Afonso C.L."/>
            <person name="Miller P.J."/>
            <person name="Scott M.A."/>
            <person name="Spackman E."/>
            <person name="Goraichik I."/>
            <person name="Dimitrov K.M."/>
            <person name="Suarez D.L."/>
            <person name="Swayne D.E."/>
        </authorList>
    </citation>
    <scope>NUCLEOTIDE SEQUENCE [LARGE SCALE GENOMIC DNA]</scope>
    <source>
        <strain evidence="7 8">DSM 12816</strain>
    </source>
</reference>
<dbReference type="HAMAP" id="MF_00074">
    <property type="entry name" value="16SrRNA_methyltr_G"/>
    <property type="match status" value="1"/>
</dbReference>
<dbReference type="OrthoDB" id="9808773at2"/>
<evidence type="ECO:0000256" key="1">
    <source>
        <dbReference type="ARBA" id="ARBA00022490"/>
    </source>
</evidence>
<organism evidence="7 8">
    <name type="scientific">Papillibacter cinnamivorans DSM 12816</name>
    <dbReference type="NCBI Taxonomy" id="1122930"/>
    <lineage>
        <taxon>Bacteria</taxon>
        <taxon>Bacillati</taxon>
        <taxon>Bacillota</taxon>
        <taxon>Clostridia</taxon>
        <taxon>Eubacteriales</taxon>
        <taxon>Oscillospiraceae</taxon>
        <taxon>Papillibacter</taxon>
    </lineage>
</organism>
<dbReference type="InterPro" id="IPR003682">
    <property type="entry name" value="rRNA_ssu_MeTfrase_G"/>
</dbReference>
<sequence>MEQTLRTGLSTLGLSAGPPVLHLFSDYSRLLLETNQVMNLTAITDPDQVAKLHFLDSLSLFSAWPLHDSRMLDVGSGAGFPGLPLRLMEPSISLTLLDSTGKRVSFLSELCSQLGVTDVTCIHGRAEELSSSPEYRETFDICVSRAVAELNVLCELCLPFVRVGGVFLAMKAAGSDDEISGAANAVRILGGELLPHFDYTVPGTEILHRVVRIRKSFPAPKGYPRRFSAIKKAPL</sequence>
<dbReference type="InterPro" id="IPR029063">
    <property type="entry name" value="SAM-dependent_MTases_sf"/>
</dbReference>
<evidence type="ECO:0000256" key="6">
    <source>
        <dbReference type="HAMAP-Rule" id="MF_00074"/>
    </source>
</evidence>
<comment type="similarity">
    <text evidence="6">Belongs to the methyltransferase superfamily. RNA methyltransferase RsmG family.</text>
</comment>
<keyword evidence="2 6" id="KW-0698">rRNA processing</keyword>
<keyword evidence="4 6" id="KW-0808">Transferase</keyword>
<keyword evidence="1 6" id="KW-0963">Cytoplasm</keyword>
<evidence type="ECO:0000256" key="4">
    <source>
        <dbReference type="ARBA" id="ARBA00022679"/>
    </source>
</evidence>
<feature type="binding site" evidence="6">
    <location>
        <begin position="126"/>
        <end position="127"/>
    </location>
    <ligand>
        <name>S-adenosyl-L-methionine</name>
        <dbReference type="ChEBI" id="CHEBI:59789"/>
    </ligand>
</feature>
<accession>A0A1W2A8Z8</accession>
<dbReference type="NCBIfam" id="TIGR00138">
    <property type="entry name" value="rsmG_gidB"/>
    <property type="match status" value="1"/>
</dbReference>
<dbReference type="Pfam" id="PF02527">
    <property type="entry name" value="GidB"/>
    <property type="match status" value="1"/>
</dbReference>
<keyword evidence="5 6" id="KW-0949">S-adenosyl-L-methionine</keyword>